<dbReference type="PROSITE" id="PS00627">
    <property type="entry name" value="GHMP_KINASES_ATP"/>
    <property type="match status" value="1"/>
</dbReference>
<evidence type="ECO:0000256" key="6">
    <source>
        <dbReference type="ARBA" id="ARBA00022679"/>
    </source>
</evidence>
<dbReference type="InterPro" id="IPR006205">
    <property type="entry name" value="Mev_gal_kin"/>
</dbReference>
<evidence type="ECO:0000256" key="1">
    <source>
        <dbReference type="ARBA" id="ARBA00004496"/>
    </source>
</evidence>
<dbReference type="InterPro" id="IPR006204">
    <property type="entry name" value="GHMP_kinase_N_dom"/>
</dbReference>
<dbReference type="GO" id="GO:0004496">
    <property type="term" value="F:mevalonate kinase activity"/>
    <property type="evidence" value="ECO:0007669"/>
    <property type="project" value="UniProtKB-EC"/>
</dbReference>
<evidence type="ECO:0000259" key="13">
    <source>
        <dbReference type="Pfam" id="PF00288"/>
    </source>
</evidence>
<evidence type="ECO:0000256" key="12">
    <source>
        <dbReference type="ARBA" id="ARBA00029438"/>
    </source>
</evidence>
<evidence type="ECO:0000256" key="11">
    <source>
        <dbReference type="ARBA" id="ARBA00023098"/>
    </source>
</evidence>
<dbReference type="Pfam" id="PF00288">
    <property type="entry name" value="GHMP_kinases_N"/>
    <property type="match status" value="1"/>
</dbReference>
<keyword evidence="15" id="KW-1185">Reference proteome</keyword>
<dbReference type="Gene3D" id="3.30.70.890">
    <property type="entry name" value="GHMP kinase, C-terminal domain"/>
    <property type="match status" value="1"/>
</dbReference>
<dbReference type="SUPFAM" id="SSF54211">
    <property type="entry name" value="Ribosomal protein S5 domain 2-like"/>
    <property type="match status" value="1"/>
</dbReference>
<comment type="similarity">
    <text evidence="2">Belongs to the GHMP kinase family. Mevalonate kinase subfamily.</text>
</comment>
<dbReference type="UniPathway" id="UPA00057">
    <property type="reaction ID" value="UER00098"/>
</dbReference>
<keyword evidence="7" id="KW-0547">Nucleotide-binding</keyword>
<evidence type="ECO:0000256" key="7">
    <source>
        <dbReference type="ARBA" id="ARBA00022741"/>
    </source>
</evidence>
<dbReference type="AlphaFoldDB" id="A0A369WV19"/>
<dbReference type="InterPro" id="IPR020568">
    <property type="entry name" value="Ribosomal_Su5_D2-typ_SF"/>
</dbReference>
<dbReference type="InterPro" id="IPR006203">
    <property type="entry name" value="GHMP_knse_ATP-bd_CS"/>
</dbReference>
<dbReference type="InterPro" id="IPR014721">
    <property type="entry name" value="Ribsml_uS5_D2-typ_fold_subgr"/>
</dbReference>
<evidence type="ECO:0000256" key="2">
    <source>
        <dbReference type="ARBA" id="ARBA00006495"/>
    </source>
</evidence>
<proteinExistence type="inferred from homology"/>
<dbReference type="GO" id="GO:0005524">
    <property type="term" value="F:ATP binding"/>
    <property type="evidence" value="ECO:0007669"/>
    <property type="project" value="UniProtKB-KW"/>
</dbReference>
<comment type="pathway">
    <text evidence="12">Isoprenoid biosynthesis; isopentenyl diphosphate biosynthesis via mevalonate pathway; isopentenyl diphosphate from (R)-mevalonate: step 1/3.</text>
</comment>
<keyword evidence="5" id="KW-0444">Lipid biosynthesis</keyword>
<dbReference type="RefSeq" id="WP_114694565.1">
    <property type="nucleotide sequence ID" value="NZ_QQOH01000001.1"/>
</dbReference>
<accession>A0A369WV19</accession>
<comment type="subcellular location">
    <subcellularLocation>
        <location evidence="1">Cytoplasm</location>
    </subcellularLocation>
</comment>
<organism evidence="14 15">
    <name type="scientific">Motiliproteus coralliicola</name>
    <dbReference type="NCBI Taxonomy" id="2283196"/>
    <lineage>
        <taxon>Bacteria</taxon>
        <taxon>Pseudomonadati</taxon>
        <taxon>Pseudomonadota</taxon>
        <taxon>Gammaproteobacteria</taxon>
        <taxon>Oceanospirillales</taxon>
        <taxon>Oceanospirillaceae</taxon>
        <taxon>Motiliproteus</taxon>
    </lineage>
</organism>
<evidence type="ECO:0000256" key="9">
    <source>
        <dbReference type="ARBA" id="ARBA00022840"/>
    </source>
</evidence>
<dbReference type="GO" id="GO:0005829">
    <property type="term" value="C:cytosol"/>
    <property type="evidence" value="ECO:0007669"/>
    <property type="project" value="TreeGrafter"/>
</dbReference>
<keyword evidence="8" id="KW-0418">Kinase</keyword>
<reference evidence="14 15" key="1">
    <citation type="submission" date="2018-07" db="EMBL/GenBank/DDBJ databases">
        <title>Motiliproteus coralliicola sp. nov., a bacterium isolated from Coral.</title>
        <authorList>
            <person name="Wang G."/>
        </authorList>
    </citation>
    <scope>NUCLEOTIDE SEQUENCE [LARGE SCALE GENOMIC DNA]</scope>
    <source>
        <strain evidence="14 15">C34</strain>
    </source>
</reference>
<sequence>MHARAPSKAILSGEHAVVYGRPALALALCRYATVELEAAAGLGTDVELVLDSLNTRERVRLDQLDPLQRQLQQRHQDFLDGDLPIEAVMAQPALLFQYALSLVPECWSAIAGCRLRLSSQIPLGAGMGSSAATVTALLKAVSGYAGKPLATPQLVALVTRCEQLQHGRSSGLDPAVCGRGGMLRFQQGDVQPLPASLQQGWYLFDSGKPDCSTGQCGSQVRRQFGRSGIWDEFAEVTEQFQQALLGASPERIHASVRQNQRLLERIGVVPQSVQQQVRELEQQGASAKISGAGAVSGNRAGLVLIYAPDRTLESLSSQSAAWQPLQMDTMGAVYESDR</sequence>
<dbReference type="EC" id="2.7.1.36" evidence="3"/>
<dbReference type="Proteomes" id="UP000253769">
    <property type="component" value="Unassembled WGS sequence"/>
</dbReference>
<feature type="domain" description="GHMP kinase N-terminal" evidence="13">
    <location>
        <begin position="101"/>
        <end position="181"/>
    </location>
</feature>
<name>A0A369WV19_9GAMM</name>
<keyword evidence="6" id="KW-0808">Transferase</keyword>
<dbReference type="SUPFAM" id="SSF55060">
    <property type="entry name" value="GHMP Kinase, C-terminal domain"/>
    <property type="match status" value="1"/>
</dbReference>
<dbReference type="GO" id="GO:0019287">
    <property type="term" value="P:isopentenyl diphosphate biosynthetic process, mevalonate pathway"/>
    <property type="evidence" value="ECO:0007669"/>
    <property type="project" value="UniProtKB-UniPathway"/>
</dbReference>
<keyword evidence="9" id="KW-0067">ATP-binding</keyword>
<evidence type="ECO:0000256" key="10">
    <source>
        <dbReference type="ARBA" id="ARBA00022842"/>
    </source>
</evidence>
<dbReference type="InterPro" id="IPR036554">
    <property type="entry name" value="GHMP_kinase_C_sf"/>
</dbReference>
<protein>
    <recommendedName>
        <fullName evidence="3">mevalonate kinase</fullName>
        <ecNumber evidence="3">2.7.1.36</ecNumber>
    </recommendedName>
</protein>
<dbReference type="PRINTS" id="PR00959">
    <property type="entry name" value="MEVGALKINASE"/>
</dbReference>
<evidence type="ECO:0000313" key="15">
    <source>
        <dbReference type="Proteomes" id="UP000253769"/>
    </source>
</evidence>
<keyword evidence="10" id="KW-0460">Magnesium</keyword>
<dbReference type="PANTHER" id="PTHR43290:SF2">
    <property type="entry name" value="MEVALONATE KINASE"/>
    <property type="match status" value="1"/>
</dbReference>
<dbReference type="Gene3D" id="3.30.230.10">
    <property type="match status" value="1"/>
</dbReference>
<comment type="caution">
    <text evidence="14">The sequence shown here is derived from an EMBL/GenBank/DDBJ whole genome shotgun (WGS) entry which is preliminary data.</text>
</comment>
<evidence type="ECO:0000313" key="14">
    <source>
        <dbReference type="EMBL" id="RDE24973.1"/>
    </source>
</evidence>
<keyword evidence="4" id="KW-0963">Cytoplasm</keyword>
<evidence type="ECO:0000256" key="4">
    <source>
        <dbReference type="ARBA" id="ARBA00022490"/>
    </source>
</evidence>
<dbReference type="EMBL" id="QQOH01000001">
    <property type="protein sequence ID" value="RDE24973.1"/>
    <property type="molecule type" value="Genomic_DNA"/>
</dbReference>
<evidence type="ECO:0000256" key="5">
    <source>
        <dbReference type="ARBA" id="ARBA00022516"/>
    </source>
</evidence>
<dbReference type="OrthoDB" id="9764892at2"/>
<gene>
    <name evidence="14" type="ORF">DV711_05215</name>
</gene>
<evidence type="ECO:0000256" key="8">
    <source>
        <dbReference type="ARBA" id="ARBA00022777"/>
    </source>
</evidence>
<keyword evidence="11" id="KW-0443">Lipid metabolism</keyword>
<evidence type="ECO:0000256" key="3">
    <source>
        <dbReference type="ARBA" id="ARBA00012103"/>
    </source>
</evidence>
<dbReference type="PANTHER" id="PTHR43290">
    <property type="entry name" value="MEVALONATE KINASE"/>
    <property type="match status" value="1"/>
</dbReference>